<evidence type="ECO:0000259" key="6">
    <source>
        <dbReference type="Pfam" id="PF14905"/>
    </source>
</evidence>
<feature type="region of interest" description="Disordered" evidence="4">
    <location>
        <begin position="414"/>
        <end position="440"/>
    </location>
</feature>
<feature type="signal peptide" evidence="5">
    <location>
        <begin position="1"/>
        <end position="18"/>
    </location>
</feature>
<feature type="chain" id="PRO_5016561833" evidence="5">
    <location>
        <begin position="19"/>
        <end position="928"/>
    </location>
</feature>
<feature type="compositionally biased region" description="Basic and acidic residues" evidence="4">
    <location>
        <begin position="424"/>
        <end position="438"/>
    </location>
</feature>
<dbReference type="Proteomes" id="UP000251889">
    <property type="component" value="Unassembled WGS sequence"/>
</dbReference>
<dbReference type="InterPro" id="IPR008969">
    <property type="entry name" value="CarboxyPept-like_regulatory"/>
</dbReference>
<evidence type="ECO:0000256" key="2">
    <source>
        <dbReference type="ARBA" id="ARBA00023136"/>
    </source>
</evidence>
<evidence type="ECO:0000313" key="8">
    <source>
        <dbReference type="Proteomes" id="UP000251889"/>
    </source>
</evidence>
<dbReference type="Pfam" id="PF13715">
    <property type="entry name" value="CarbopepD_reg_2"/>
    <property type="match status" value="1"/>
</dbReference>
<dbReference type="RefSeq" id="WP_112748074.1">
    <property type="nucleotide sequence ID" value="NZ_QMFY01000009.1"/>
</dbReference>
<dbReference type="GO" id="GO:0009279">
    <property type="term" value="C:cell outer membrane"/>
    <property type="evidence" value="ECO:0007669"/>
    <property type="project" value="UniProtKB-SubCell"/>
</dbReference>
<dbReference type="SUPFAM" id="SSF49464">
    <property type="entry name" value="Carboxypeptidase regulatory domain-like"/>
    <property type="match status" value="1"/>
</dbReference>
<comment type="subcellular location">
    <subcellularLocation>
        <location evidence="1">Cell outer membrane</location>
    </subcellularLocation>
</comment>
<dbReference type="EMBL" id="QMFY01000009">
    <property type="protein sequence ID" value="RAV99727.1"/>
    <property type="molecule type" value="Genomic_DNA"/>
</dbReference>
<dbReference type="Gene3D" id="2.40.170.20">
    <property type="entry name" value="TonB-dependent receptor, beta-barrel domain"/>
    <property type="match status" value="1"/>
</dbReference>
<comment type="caution">
    <text evidence="7">The sequence shown here is derived from an EMBL/GenBank/DDBJ whole genome shotgun (WGS) entry which is preliminary data.</text>
</comment>
<evidence type="ECO:0000256" key="4">
    <source>
        <dbReference type="SAM" id="MobiDB-lite"/>
    </source>
</evidence>
<feature type="domain" description="Outer membrane protein beta-barrel" evidence="6">
    <location>
        <begin position="455"/>
        <end position="748"/>
    </location>
</feature>
<evidence type="ECO:0000256" key="5">
    <source>
        <dbReference type="SAM" id="SignalP"/>
    </source>
</evidence>
<keyword evidence="7" id="KW-0675">Receptor</keyword>
<accession>A0A364XZH3</accession>
<organism evidence="7 8">
    <name type="scientific">Pseudochryseolinea flava</name>
    <dbReference type="NCBI Taxonomy" id="2059302"/>
    <lineage>
        <taxon>Bacteria</taxon>
        <taxon>Pseudomonadati</taxon>
        <taxon>Bacteroidota</taxon>
        <taxon>Cytophagia</taxon>
        <taxon>Cytophagales</taxon>
        <taxon>Fulvivirgaceae</taxon>
        <taxon>Pseudochryseolinea</taxon>
    </lineage>
</organism>
<reference evidence="7 8" key="1">
    <citation type="submission" date="2018-06" db="EMBL/GenBank/DDBJ databases">
        <title>Chryseolinea flavus sp. nov., a member of the phylum Bacteroidetes isolated from soil.</title>
        <authorList>
            <person name="Li Y."/>
            <person name="Wang J."/>
        </authorList>
    </citation>
    <scope>NUCLEOTIDE SEQUENCE [LARGE SCALE GENOMIC DNA]</scope>
    <source>
        <strain evidence="7 8">SDU1-6</strain>
    </source>
</reference>
<evidence type="ECO:0000313" key="7">
    <source>
        <dbReference type="EMBL" id="RAV99727.1"/>
    </source>
</evidence>
<name>A0A364XZH3_9BACT</name>
<protein>
    <submittedName>
        <fullName evidence="7">TonB-dependent receptor</fullName>
    </submittedName>
</protein>
<dbReference type="InterPro" id="IPR041700">
    <property type="entry name" value="OMP_b-brl_3"/>
</dbReference>
<proteinExistence type="predicted"/>
<keyword evidence="8" id="KW-1185">Reference proteome</keyword>
<dbReference type="Pfam" id="PF14905">
    <property type="entry name" value="OMP_b-brl_3"/>
    <property type="match status" value="2"/>
</dbReference>
<evidence type="ECO:0000256" key="1">
    <source>
        <dbReference type="ARBA" id="ARBA00004442"/>
    </source>
</evidence>
<keyword evidence="5" id="KW-0732">Signal</keyword>
<feature type="domain" description="Outer membrane protein beta-barrel" evidence="6">
    <location>
        <begin position="766"/>
        <end position="906"/>
    </location>
</feature>
<gene>
    <name evidence="7" type="ORF">DQQ10_16875</name>
</gene>
<keyword evidence="2" id="KW-0472">Membrane</keyword>
<sequence length="928" mass="104269">MKIILIIACVVAGPVAFAQKISVKGQLVDSVQSPLPSATVLILNVKDSSLVNFGLTNQTGEFEVKNLTRQEYLFKVSYVGYSTITISFSASANEGVANLGIIQMRPEVKQLGEVVVEAERAPVVVKRDTIEFNATSFKTKDNAVVEDLLKKLPGIEVDNDGTIRAQGEQVQRVTVDGKTFFGNDPKLATRNLPADAIDKVQVFDKKSDQATFTGIDDGQKEKTINLSLKEEKRNAAFGTLQGGYGTDERFQLRASLNRFKKDQQISFLGMGNNVNDRGFGIDDYMSFTGGATRMAGGGRMRLEFNSDNQSGIPLNFGGRINGIMTNYAGGMNVNQSFSAKSDLNASYFYNQLEHDLNQTTERINYRANGDLRYHQNSKQLNTNVNHRVNLTLDQKLDSMNSIKFTNSFTYNESDANESSIGENYDSKSELENETDRESYAQGATSNLASSLLWRHKFSKKGRTLSSTLQFGVSRSDRDGTQSSTTQFYGAQPETLSLMQENLQRTEYFSYGVTINYTEPLGGRKYIEGNYSFRQNNNDVDRQVFDLISGESIFNNALSNQYTSAYQYHRGGVNFRVSRSNYNLVVGAGLQQTYLDGELKLLDAVITKSYQNFLPVMRFNYDFSNSKHFELEYETSVQEPTIQQLQPVVDNSDPLNLSVGNPNLRPAYEHNWRINFGTFNPMTFVSFFAVLETSYTRNAITTAQNFNEQQQRISQPVNVKDSREAFCDVSLSFPIEKIGSRVSVSANAQQVIAASVVDEVESDIAQTTIGGRVRYDYRYKDIFDLGLSTNISRQNTDYDFNEQANQSYVNQTYFAEANVSFAKHYQMSSSFEYLVYTSETTGETQSIPFLNASFSRFILKAKTGEIRLSVNNILDQKLGISQTADINFYQKQQANSLGRYFMVSFIYALNRQLNPMGMRPRGGMIRIMR</sequence>
<keyword evidence="3" id="KW-0998">Cell outer membrane</keyword>
<dbReference type="SUPFAM" id="SSF56935">
    <property type="entry name" value="Porins"/>
    <property type="match status" value="1"/>
</dbReference>
<dbReference type="Gene3D" id="2.60.40.1120">
    <property type="entry name" value="Carboxypeptidase-like, regulatory domain"/>
    <property type="match status" value="1"/>
</dbReference>
<dbReference type="OrthoDB" id="1682379at2"/>
<dbReference type="InterPro" id="IPR036942">
    <property type="entry name" value="Beta-barrel_TonB_sf"/>
</dbReference>
<dbReference type="AlphaFoldDB" id="A0A364XZH3"/>
<evidence type="ECO:0000256" key="3">
    <source>
        <dbReference type="ARBA" id="ARBA00023237"/>
    </source>
</evidence>